<dbReference type="EMBL" id="JBJQOH010000007">
    <property type="protein sequence ID" value="KAL3677929.1"/>
    <property type="molecule type" value="Genomic_DNA"/>
</dbReference>
<organism evidence="1 2">
    <name type="scientific">Riccia sorocarpa</name>
    <dbReference type="NCBI Taxonomy" id="122646"/>
    <lineage>
        <taxon>Eukaryota</taxon>
        <taxon>Viridiplantae</taxon>
        <taxon>Streptophyta</taxon>
        <taxon>Embryophyta</taxon>
        <taxon>Marchantiophyta</taxon>
        <taxon>Marchantiopsida</taxon>
        <taxon>Marchantiidae</taxon>
        <taxon>Marchantiales</taxon>
        <taxon>Ricciaceae</taxon>
        <taxon>Riccia</taxon>
    </lineage>
</organism>
<evidence type="ECO:0000313" key="1">
    <source>
        <dbReference type="EMBL" id="KAL3677929.1"/>
    </source>
</evidence>
<accession>A0ABD3GL60</accession>
<name>A0ABD3GL60_9MARC</name>
<dbReference type="Proteomes" id="UP001633002">
    <property type="component" value="Unassembled WGS sequence"/>
</dbReference>
<reference evidence="1 2" key="1">
    <citation type="submission" date="2024-09" db="EMBL/GenBank/DDBJ databases">
        <title>Chromosome-scale assembly of Riccia sorocarpa.</title>
        <authorList>
            <person name="Paukszto L."/>
        </authorList>
    </citation>
    <scope>NUCLEOTIDE SEQUENCE [LARGE SCALE GENOMIC DNA]</scope>
    <source>
        <strain evidence="1">LP-2024</strain>
        <tissue evidence="1">Aerial parts of the thallus</tissue>
    </source>
</reference>
<dbReference type="AlphaFoldDB" id="A0ABD3GL60"/>
<proteinExistence type="predicted"/>
<sequence>MQKAGGSRVIARSRPLKYPELASHDLAYKLKSWIYTCSKNAALRGDTTPELLTLDIHNAADHWAMNHITCRTLPEVQKCVTENWIAATESKYAEGGETHKAVKEFLRKYITENKMKYYIRARENYISKTFHSVINKFATKRIHFDSSHTARLACSALDWNENIRHDVRAIYNRTSNDTAVRRRAKTNHVLVTRTSAWKIQLASRVFN</sequence>
<protein>
    <submittedName>
        <fullName evidence="1">Uncharacterized protein</fullName>
    </submittedName>
</protein>
<gene>
    <name evidence="1" type="ORF">R1sor_020885</name>
</gene>
<keyword evidence="2" id="KW-1185">Reference proteome</keyword>
<evidence type="ECO:0000313" key="2">
    <source>
        <dbReference type="Proteomes" id="UP001633002"/>
    </source>
</evidence>
<comment type="caution">
    <text evidence="1">The sequence shown here is derived from an EMBL/GenBank/DDBJ whole genome shotgun (WGS) entry which is preliminary data.</text>
</comment>